<proteinExistence type="predicted"/>
<keyword evidence="1" id="KW-0472">Membrane</keyword>
<dbReference type="Proteomes" id="UP000041770">
    <property type="component" value="Unassembled WGS sequence"/>
</dbReference>
<accession>A0A655S5U1</accession>
<dbReference type="AlphaFoldDB" id="A0A655S5U1"/>
<gene>
    <name evidence="2" type="ORF">ERS013165_03711</name>
    <name evidence="3" type="ORF">ERS013200_04101</name>
</gene>
<organism evidence="2 5">
    <name type="scientific">Vibrio cholerae</name>
    <dbReference type="NCBI Taxonomy" id="666"/>
    <lineage>
        <taxon>Bacteria</taxon>
        <taxon>Pseudomonadati</taxon>
        <taxon>Pseudomonadota</taxon>
        <taxon>Gammaproteobacteria</taxon>
        <taxon>Vibrionales</taxon>
        <taxon>Vibrionaceae</taxon>
        <taxon>Vibrio</taxon>
    </lineage>
</organism>
<protein>
    <submittedName>
        <fullName evidence="2">Uncharacterized protein</fullName>
    </submittedName>
</protein>
<dbReference type="EMBL" id="CWQY01000071">
    <property type="protein sequence ID" value="CSD41064.1"/>
    <property type="molecule type" value="Genomic_DNA"/>
</dbReference>
<sequence>MNTTKRTTNILVTQIFIVTFIVNYGKSARNMPRINFTKISITLVGVRDIDRNNLVANIRNPTIKII</sequence>
<evidence type="ECO:0000313" key="4">
    <source>
        <dbReference type="Proteomes" id="UP000041770"/>
    </source>
</evidence>
<evidence type="ECO:0000313" key="5">
    <source>
        <dbReference type="Proteomes" id="UP000044806"/>
    </source>
</evidence>
<name>A0A655S5U1_VIBCL</name>
<reference evidence="4 5" key="1">
    <citation type="submission" date="2015-07" db="EMBL/GenBank/DDBJ databases">
        <authorList>
            <consortium name="Pathogen Informatics"/>
        </authorList>
    </citation>
    <scope>NUCLEOTIDE SEQUENCE [LARGE SCALE GENOMIC DNA]</scope>
    <source>
        <strain evidence="3 4">A316</strain>
        <strain evidence="2 5">A51</strain>
    </source>
</reference>
<keyword evidence="1" id="KW-0812">Transmembrane</keyword>
<evidence type="ECO:0000313" key="3">
    <source>
        <dbReference type="EMBL" id="CSD41064.1"/>
    </source>
</evidence>
<feature type="transmembrane region" description="Helical" evidence="1">
    <location>
        <begin position="6"/>
        <end position="25"/>
    </location>
</feature>
<evidence type="ECO:0000256" key="1">
    <source>
        <dbReference type="SAM" id="Phobius"/>
    </source>
</evidence>
<dbReference type="Proteomes" id="UP000044806">
    <property type="component" value="Unassembled WGS sequence"/>
</dbReference>
<dbReference type="EMBL" id="CWOW01000038">
    <property type="protein sequence ID" value="CSB18053.1"/>
    <property type="molecule type" value="Genomic_DNA"/>
</dbReference>
<evidence type="ECO:0000313" key="2">
    <source>
        <dbReference type="EMBL" id="CSB18053.1"/>
    </source>
</evidence>
<keyword evidence="1" id="KW-1133">Transmembrane helix</keyword>